<dbReference type="GO" id="GO:0004831">
    <property type="term" value="F:tyrosine-tRNA ligase activity"/>
    <property type="evidence" value="ECO:0007669"/>
    <property type="project" value="UniProtKB-EC"/>
</dbReference>
<dbReference type="GO" id="GO:0005737">
    <property type="term" value="C:cytoplasm"/>
    <property type="evidence" value="ECO:0007669"/>
    <property type="project" value="TreeGrafter"/>
</dbReference>
<evidence type="ECO:0000256" key="2">
    <source>
        <dbReference type="ARBA" id="ARBA00033323"/>
    </source>
</evidence>
<dbReference type="AlphaFoldDB" id="A0AAE1MHY6"/>
<protein>
    <recommendedName>
        <fullName evidence="1">tyrosine--tRNA ligase</fullName>
        <ecNumber evidence="1">6.1.1.1</ecNumber>
    </recommendedName>
    <alternativeName>
        <fullName evidence="2">Tyrosyl-tRNA synthetase</fullName>
    </alternativeName>
</protein>
<dbReference type="PANTHER" id="PTHR46264">
    <property type="entry name" value="TYROSINE-TRNA LIGASE"/>
    <property type="match status" value="1"/>
</dbReference>
<sequence>MEDEKGAVNQKIKKAYCPPKIVEGNPCLEYIKWLLIPKLKHFSGQRMVGIIRHLRATRSLLLSTRAGS</sequence>
<dbReference type="EC" id="6.1.1.1" evidence="1"/>
<accession>A0AAE1MHY6</accession>
<dbReference type="InterPro" id="IPR014729">
    <property type="entry name" value="Rossmann-like_a/b/a_fold"/>
</dbReference>
<dbReference type="EMBL" id="JAWXYG010000010">
    <property type="protein sequence ID" value="KAK4260936.1"/>
    <property type="molecule type" value="Genomic_DNA"/>
</dbReference>
<comment type="caution">
    <text evidence="4">The sequence shown here is derived from an EMBL/GenBank/DDBJ whole genome shotgun (WGS) entry which is preliminary data.</text>
</comment>
<dbReference type="GO" id="GO:0006437">
    <property type="term" value="P:tyrosyl-tRNA aminoacylation"/>
    <property type="evidence" value="ECO:0007669"/>
    <property type="project" value="TreeGrafter"/>
</dbReference>
<evidence type="ECO:0000256" key="3">
    <source>
        <dbReference type="ARBA" id="ARBA00048248"/>
    </source>
</evidence>
<dbReference type="PANTHER" id="PTHR46264:SF4">
    <property type="entry name" value="TYROSINE--TRNA LIGASE, CYTOPLASMIC"/>
    <property type="match status" value="1"/>
</dbReference>
<dbReference type="InterPro" id="IPR050489">
    <property type="entry name" value="Tyr-tRNA_synthase"/>
</dbReference>
<organism evidence="4 5">
    <name type="scientific">Acacia crassicarpa</name>
    <name type="common">northern wattle</name>
    <dbReference type="NCBI Taxonomy" id="499986"/>
    <lineage>
        <taxon>Eukaryota</taxon>
        <taxon>Viridiplantae</taxon>
        <taxon>Streptophyta</taxon>
        <taxon>Embryophyta</taxon>
        <taxon>Tracheophyta</taxon>
        <taxon>Spermatophyta</taxon>
        <taxon>Magnoliopsida</taxon>
        <taxon>eudicotyledons</taxon>
        <taxon>Gunneridae</taxon>
        <taxon>Pentapetalae</taxon>
        <taxon>rosids</taxon>
        <taxon>fabids</taxon>
        <taxon>Fabales</taxon>
        <taxon>Fabaceae</taxon>
        <taxon>Caesalpinioideae</taxon>
        <taxon>mimosoid clade</taxon>
        <taxon>Acacieae</taxon>
        <taxon>Acacia</taxon>
    </lineage>
</organism>
<gene>
    <name evidence="4" type="ORF">QN277_003994</name>
</gene>
<evidence type="ECO:0000313" key="5">
    <source>
        <dbReference type="Proteomes" id="UP001293593"/>
    </source>
</evidence>
<reference evidence="4" key="1">
    <citation type="submission" date="2023-10" db="EMBL/GenBank/DDBJ databases">
        <title>Chromosome-level genome of the transformable northern wattle, Acacia crassicarpa.</title>
        <authorList>
            <person name="Massaro I."/>
            <person name="Sinha N.R."/>
            <person name="Poethig S."/>
            <person name="Leichty A.R."/>
        </authorList>
    </citation>
    <scope>NUCLEOTIDE SEQUENCE</scope>
    <source>
        <strain evidence="4">Acra3RX</strain>
        <tissue evidence="4">Leaf</tissue>
    </source>
</reference>
<proteinExistence type="predicted"/>
<dbReference type="Proteomes" id="UP001293593">
    <property type="component" value="Unassembled WGS sequence"/>
</dbReference>
<keyword evidence="5" id="KW-1185">Reference proteome</keyword>
<evidence type="ECO:0000313" key="4">
    <source>
        <dbReference type="EMBL" id="KAK4260936.1"/>
    </source>
</evidence>
<dbReference type="Gene3D" id="3.40.50.620">
    <property type="entry name" value="HUPs"/>
    <property type="match status" value="1"/>
</dbReference>
<comment type="catalytic activity">
    <reaction evidence="3">
        <text>tRNA(Tyr) + L-tyrosine + ATP = L-tyrosyl-tRNA(Tyr) + AMP + diphosphate + H(+)</text>
        <dbReference type="Rhea" id="RHEA:10220"/>
        <dbReference type="Rhea" id="RHEA-COMP:9706"/>
        <dbReference type="Rhea" id="RHEA-COMP:9707"/>
        <dbReference type="ChEBI" id="CHEBI:15378"/>
        <dbReference type="ChEBI" id="CHEBI:30616"/>
        <dbReference type="ChEBI" id="CHEBI:33019"/>
        <dbReference type="ChEBI" id="CHEBI:58315"/>
        <dbReference type="ChEBI" id="CHEBI:78442"/>
        <dbReference type="ChEBI" id="CHEBI:78536"/>
        <dbReference type="ChEBI" id="CHEBI:456215"/>
        <dbReference type="EC" id="6.1.1.1"/>
    </reaction>
</comment>
<name>A0AAE1MHY6_9FABA</name>
<evidence type="ECO:0000256" key="1">
    <source>
        <dbReference type="ARBA" id="ARBA00013160"/>
    </source>
</evidence>